<dbReference type="RefSeq" id="WP_280605939.1">
    <property type="nucleotide sequence ID" value="NZ_CP123639.1"/>
</dbReference>
<comment type="subcellular location">
    <subcellularLocation>
        <location evidence="5">Cytoplasm</location>
    </subcellularLocation>
</comment>
<dbReference type="EMBL" id="JBCLUF010000026">
    <property type="protein sequence ID" value="MEY8662718.1"/>
    <property type="molecule type" value="Genomic_DNA"/>
</dbReference>
<keyword evidence="3 5" id="KW-0698">rRNA processing</keyword>
<accession>A0ABV4DQI4</accession>
<comment type="subunit">
    <text evidence="5">Binds ribosomal protein uS19.</text>
</comment>
<protein>
    <recommendedName>
        <fullName evidence="5">Ribosome maturation factor RimM</fullName>
    </recommendedName>
</protein>
<dbReference type="InterPro" id="IPR011961">
    <property type="entry name" value="RimM"/>
</dbReference>
<proteinExistence type="inferred from homology"/>
<dbReference type="Proteomes" id="UP001565236">
    <property type="component" value="Unassembled WGS sequence"/>
</dbReference>
<reference evidence="8 9" key="1">
    <citation type="submission" date="2024-03" db="EMBL/GenBank/DDBJ databases">
        <title>Mouse gut bacterial collection (mGBC) of GemPharmatech.</title>
        <authorList>
            <person name="He Y."/>
            <person name="Dong L."/>
            <person name="Wu D."/>
            <person name="Gao X."/>
            <person name="Lin Z."/>
        </authorList>
    </citation>
    <scope>NUCLEOTIDE SEQUENCE [LARGE SCALE GENOMIC DNA]</scope>
    <source>
        <strain evidence="8 9">15-30</strain>
    </source>
</reference>
<dbReference type="InterPro" id="IPR002676">
    <property type="entry name" value="RimM_N"/>
</dbReference>
<keyword evidence="1 5" id="KW-0963">Cytoplasm</keyword>
<dbReference type="Gene3D" id="2.40.30.60">
    <property type="entry name" value="RimM"/>
    <property type="match status" value="1"/>
</dbReference>
<evidence type="ECO:0000256" key="4">
    <source>
        <dbReference type="ARBA" id="ARBA00023186"/>
    </source>
</evidence>
<dbReference type="InterPro" id="IPR056792">
    <property type="entry name" value="PRC_RimM"/>
</dbReference>
<evidence type="ECO:0000259" key="6">
    <source>
        <dbReference type="Pfam" id="PF01782"/>
    </source>
</evidence>
<keyword evidence="2 5" id="KW-0690">Ribosome biogenesis</keyword>
<evidence type="ECO:0000259" key="7">
    <source>
        <dbReference type="Pfam" id="PF24986"/>
    </source>
</evidence>
<dbReference type="PANTHER" id="PTHR33692">
    <property type="entry name" value="RIBOSOME MATURATION FACTOR RIMM"/>
    <property type="match status" value="1"/>
</dbReference>
<organism evidence="8 9">
    <name type="scientific">Ligilactobacillus faecis</name>
    <dbReference type="NCBI Taxonomy" id="762833"/>
    <lineage>
        <taxon>Bacteria</taxon>
        <taxon>Bacillati</taxon>
        <taxon>Bacillota</taxon>
        <taxon>Bacilli</taxon>
        <taxon>Lactobacillales</taxon>
        <taxon>Lactobacillaceae</taxon>
        <taxon>Ligilactobacillus</taxon>
    </lineage>
</organism>
<gene>
    <name evidence="5 8" type="primary">rimM</name>
    <name evidence="8" type="ORF">AALT52_07445</name>
</gene>
<evidence type="ECO:0000256" key="2">
    <source>
        <dbReference type="ARBA" id="ARBA00022517"/>
    </source>
</evidence>
<dbReference type="PANTHER" id="PTHR33692:SF1">
    <property type="entry name" value="RIBOSOME MATURATION FACTOR RIMM"/>
    <property type="match status" value="1"/>
</dbReference>
<comment type="function">
    <text evidence="5">An accessory protein needed during the final step in the assembly of 30S ribosomal subunit, possibly for assembly of the head region. Essential for efficient processing of 16S rRNA. May be needed both before and after RbfA during the maturation of 16S rRNA. It has affinity for free ribosomal 30S subunits but not for 70S ribosomes.</text>
</comment>
<evidence type="ECO:0000256" key="5">
    <source>
        <dbReference type="HAMAP-Rule" id="MF_00014"/>
    </source>
</evidence>
<dbReference type="SUPFAM" id="SSF50447">
    <property type="entry name" value="Translation proteins"/>
    <property type="match status" value="1"/>
</dbReference>
<dbReference type="Gene3D" id="2.30.30.240">
    <property type="entry name" value="PRC-barrel domain"/>
    <property type="match status" value="1"/>
</dbReference>
<feature type="domain" description="RimM N-terminal" evidence="6">
    <location>
        <begin position="5"/>
        <end position="89"/>
    </location>
</feature>
<dbReference type="Pfam" id="PF01782">
    <property type="entry name" value="RimM"/>
    <property type="match status" value="1"/>
</dbReference>
<dbReference type="SUPFAM" id="SSF50346">
    <property type="entry name" value="PRC-barrel domain"/>
    <property type="match status" value="1"/>
</dbReference>
<comment type="caution">
    <text evidence="8">The sequence shown here is derived from an EMBL/GenBank/DDBJ whole genome shotgun (WGS) entry which is preliminary data.</text>
</comment>
<evidence type="ECO:0000256" key="3">
    <source>
        <dbReference type="ARBA" id="ARBA00022552"/>
    </source>
</evidence>
<dbReference type="InterPro" id="IPR036976">
    <property type="entry name" value="RimM_N_sf"/>
</dbReference>
<dbReference type="HAMAP" id="MF_00014">
    <property type="entry name" value="Ribosome_mat_RimM"/>
    <property type="match status" value="1"/>
</dbReference>
<dbReference type="InterPro" id="IPR011033">
    <property type="entry name" value="PRC_barrel-like_sf"/>
</dbReference>
<comment type="domain">
    <text evidence="5">The PRC barrel domain binds ribosomal protein uS19.</text>
</comment>
<name>A0ABV4DQI4_9LACO</name>
<evidence type="ECO:0000313" key="8">
    <source>
        <dbReference type="EMBL" id="MEY8662718.1"/>
    </source>
</evidence>
<evidence type="ECO:0000256" key="1">
    <source>
        <dbReference type="ARBA" id="ARBA00022490"/>
    </source>
</evidence>
<evidence type="ECO:0000313" key="9">
    <source>
        <dbReference type="Proteomes" id="UP001565236"/>
    </source>
</evidence>
<feature type="domain" description="Ribosome maturation factor RimM PRC barrel" evidence="7">
    <location>
        <begin position="102"/>
        <end position="169"/>
    </location>
</feature>
<sequence>MEFYQVGKIVNTHGIRGEVKVIATTDFPEQRFKVGNKLYIFKENAQTGLEVTVKSSRKHKQFIMLKFEGYDNISEVEGFKGSDLKVSAEQLEELEDGSYYYHQIIGLQVKDLAGETLGKIKEIMSPGANDVWVVKRPGKKDLLLPVIDDVVKEVDLKQGQVIVELLDGLDD</sequence>
<dbReference type="NCBIfam" id="TIGR02273">
    <property type="entry name" value="16S_RimM"/>
    <property type="match status" value="1"/>
</dbReference>
<keyword evidence="9" id="KW-1185">Reference proteome</keyword>
<comment type="similarity">
    <text evidence="5">Belongs to the RimM family.</text>
</comment>
<dbReference type="Pfam" id="PF24986">
    <property type="entry name" value="PRC_RimM"/>
    <property type="match status" value="1"/>
</dbReference>
<dbReference type="InterPro" id="IPR009000">
    <property type="entry name" value="Transl_B-barrel_sf"/>
</dbReference>
<keyword evidence="4 5" id="KW-0143">Chaperone</keyword>